<proteinExistence type="predicted"/>
<dbReference type="GO" id="GO:0000785">
    <property type="term" value="C:chromatin"/>
    <property type="evidence" value="ECO:0007669"/>
    <property type="project" value="TreeGrafter"/>
</dbReference>
<name>A0A8H6VUF3_MYCCL</name>
<feature type="compositionally biased region" description="Low complexity" evidence="8">
    <location>
        <begin position="318"/>
        <end position="329"/>
    </location>
</feature>
<evidence type="ECO:0000256" key="4">
    <source>
        <dbReference type="ARBA" id="ARBA00022771"/>
    </source>
</evidence>
<dbReference type="GO" id="GO:0005667">
    <property type="term" value="C:transcription regulator complex"/>
    <property type="evidence" value="ECO:0007669"/>
    <property type="project" value="TreeGrafter"/>
</dbReference>
<dbReference type="InterPro" id="IPR013087">
    <property type="entry name" value="Znf_C2H2_type"/>
</dbReference>
<dbReference type="PROSITE" id="PS00028">
    <property type="entry name" value="ZINC_FINGER_C2H2_1"/>
    <property type="match status" value="2"/>
</dbReference>
<gene>
    <name evidence="10" type="ORF">HMN09_01163600</name>
</gene>
<keyword evidence="11" id="KW-1185">Reference proteome</keyword>
<organism evidence="10 11">
    <name type="scientific">Mycena chlorophos</name>
    <name type="common">Agaric fungus</name>
    <name type="synonym">Agaricus chlorophos</name>
    <dbReference type="NCBI Taxonomy" id="658473"/>
    <lineage>
        <taxon>Eukaryota</taxon>
        <taxon>Fungi</taxon>
        <taxon>Dikarya</taxon>
        <taxon>Basidiomycota</taxon>
        <taxon>Agaricomycotina</taxon>
        <taxon>Agaricomycetes</taxon>
        <taxon>Agaricomycetidae</taxon>
        <taxon>Agaricales</taxon>
        <taxon>Marasmiineae</taxon>
        <taxon>Mycenaceae</taxon>
        <taxon>Mycena</taxon>
    </lineage>
</organism>
<evidence type="ECO:0000256" key="3">
    <source>
        <dbReference type="ARBA" id="ARBA00022737"/>
    </source>
</evidence>
<feature type="region of interest" description="Disordered" evidence="8">
    <location>
        <begin position="184"/>
        <end position="343"/>
    </location>
</feature>
<dbReference type="SUPFAM" id="SSF57667">
    <property type="entry name" value="beta-beta-alpha zinc fingers"/>
    <property type="match status" value="1"/>
</dbReference>
<dbReference type="Pfam" id="PF00096">
    <property type="entry name" value="zf-C2H2"/>
    <property type="match status" value="2"/>
</dbReference>
<dbReference type="FunFam" id="3.30.160.60:FF:000145">
    <property type="entry name" value="Zinc finger protein 574"/>
    <property type="match status" value="1"/>
</dbReference>
<dbReference type="InterPro" id="IPR036236">
    <property type="entry name" value="Znf_C2H2_sf"/>
</dbReference>
<dbReference type="OrthoDB" id="6077919at2759"/>
<feature type="compositionally biased region" description="Low complexity" evidence="8">
    <location>
        <begin position="79"/>
        <end position="91"/>
    </location>
</feature>
<dbReference type="SMART" id="SM00355">
    <property type="entry name" value="ZnF_C2H2"/>
    <property type="match status" value="2"/>
</dbReference>
<dbReference type="EMBL" id="JACAZE010000019">
    <property type="protein sequence ID" value="KAF7294344.1"/>
    <property type="molecule type" value="Genomic_DNA"/>
</dbReference>
<dbReference type="GO" id="GO:0000981">
    <property type="term" value="F:DNA-binding transcription factor activity, RNA polymerase II-specific"/>
    <property type="evidence" value="ECO:0007669"/>
    <property type="project" value="TreeGrafter"/>
</dbReference>
<feature type="compositionally biased region" description="Low complexity" evidence="8">
    <location>
        <begin position="504"/>
        <end position="513"/>
    </location>
</feature>
<dbReference type="GO" id="GO:0008270">
    <property type="term" value="F:zinc ion binding"/>
    <property type="evidence" value="ECO:0007669"/>
    <property type="project" value="UniProtKB-KW"/>
</dbReference>
<reference evidence="10" key="1">
    <citation type="submission" date="2020-05" db="EMBL/GenBank/DDBJ databases">
        <title>Mycena genomes resolve the evolution of fungal bioluminescence.</title>
        <authorList>
            <person name="Tsai I.J."/>
        </authorList>
    </citation>
    <scope>NUCLEOTIDE SEQUENCE</scope>
    <source>
        <strain evidence="10">110903Hualien_Pintung</strain>
    </source>
</reference>
<evidence type="ECO:0000313" key="11">
    <source>
        <dbReference type="Proteomes" id="UP000613580"/>
    </source>
</evidence>
<dbReference type="GO" id="GO:0031519">
    <property type="term" value="C:PcG protein complex"/>
    <property type="evidence" value="ECO:0007669"/>
    <property type="project" value="TreeGrafter"/>
</dbReference>
<keyword evidence="5" id="KW-0862">Zinc</keyword>
<evidence type="ECO:0000259" key="9">
    <source>
        <dbReference type="PROSITE" id="PS50157"/>
    </source>
</evidence>
<feature type="compositionally biased region" description="Polar residues" evidence="8">
    <location>
        <begin position="64"/>
        <end position="75"/>
    </location>
</feature>
<feature type="region of interest" description="Disordered" evidence="8">
    <location>
        <begin position="498"/>
        <end position="532"/>
    </location>
</feature>
<comment type="caution">
    <text evidence="10">The sequence shown here is derived from an EMBL/GenBank/DDBJ whole genome shotgun (WGS) entry which is preliminary data.</text>
</comment>
<comment type="subcellular location">
    <subcellularLocation>
        <location evidence="1">Nucleus</location>
    </subcellularLocation>
</comment>
<keyword evidence="2" id="KW-0479">Metal-binding</keyword>
<dbReference type="PANTHER" id="PTHR14003">
    <property type="entry name" value="TRANSCRIPTIONAL REPRESSOR PROTEIN YY"/>
    <property type="match status" value="1"/>
</dbReference>
<feature type="domain" description="C2H2-type" evidence="9">
    <location>
        <begin position="130"/>
        <end position="157"/>
    </location>
</feature>
<evidence type="ECO:0000313" key="10">
    <source>
        <dbReference type="EMBL" id="KAF7294344.1"/>
    </source>
</evidence>
<feature type="domain" description="C2H2-type" evidence="9">
    <location>
        <begin position="158"/>
        <end position="187"/>
    </location>
</feature>
<evidence type="ECO:0000256" key="2">
    <source>
        <dbReference type="ARBA" id="ARBA00022723"/>
    </source>
</evidence>
<dbReference type="AlphaFoldDB" id="A0A8H6VUF3"/>
<feature type="compositionally biased region" description="Low complexity" evidence="8">
    <location>
        <begin position="389"/>
        <end position="407"/>
    </location>
</feature>
<feature type="compositionally biased region" description="Low complexity" evidence="8">
    <location>
        <begin position="241"/>
        <end position="252"/>
    </location>
</feature>
<feature type="compositionally biased region" description="Acidic residues" evidence="8">
    <location>
        <begin position="104"/>
        <end position="116"/>
    </location>
</feature>
<accession>A0A8H6VUF3</accession>
<feature type="region of interest" description="Disordered" evidence="8">
    <location>
        <begin position="379"/>
        <end position="412"/>
    </location>
</feature>
<feature type="region of interest" description="Disordered" evidence="8">
    <location>
        <begin position="1"/>
        <end position="144"/>
    </location>
</feature>
<dbReference type="PANTHER" id="PTHR14003:SF20">
    <property type="entry name" value="FINGER DOMAIN PROTEIN, PUTATIVE (AFU_ORTHOLOGUE AFUA_4G10380)-RELATED"/>
    <property type="match status" value="1"/>
</dbReference>
<protein>
    <recommendedName>
        <fullName evidence="9">C2H2-type domain-containing protein</fullName>
    </recommendedName>
</protein>
<keyword evidence="3" id="KW-0677">Repeat</keyword>
<evidence type="ECO:0000256" key="6">
    <source>
        <dbReference type="ARBA" id="ARBA00023242"/>
    </source>
</evidence>
<dbReference type="PROSITE" id="PS50157">
    <property type="entry name" value="ZINC_FINGER_C2H2_2"/>
    <property type="match status" value="2"/>
</dbReference>
<evidence type="ECO:0000256" key="5">
    <source>
        <dbReference type="ARBA" id="ARBA00022833"/>
    </source>
</evidence>
<evidence type="ECO:0000256" key="8">
    <source>
        <dbReference type="SAM" id="MobiDB-lite"/>
    </source>
</evidence>
<feature type="compositionally biased region" description="Polar residues" evidence="8">
    <location>
        <begin position="196"/>
        <end position="210"/>
    </location>
</feature>
<keyword evidence="4 7" id="KW-0863">Zinc-finger</keyword>
<keyword evidence="6" id="KW-0539">Nucleus</keyword>
<evidence type="ECO:0000256" key="7">
    <source>
        <dbReference type="PROSITE-ProRule" id="PRU00042"/>
    </source>
</evidence>
<evidence type="ECO:0000256" key="1">
    <source>
        <dbReference type="ARBA" id="ARBA00004123"/>
    </source>
</evidence>
<dbReference type="GO" id="GO:0000978">
    <property type="term" value="F:RNA polymerase II cis-regulatory region sequence-specific DNA binding"/>
    <property type="evidence" value="ECO:0007669"/>
    <property type="project" value="TreeGrafter"/>
</dbReference>
<feature type="compositionally biased region" description="Pro residues" evidence="8">
    <location>
        <begin position="39"/>
        <end position="48"/>
    </location>
</feature>
<dbReference type="Gene3D" id="3.30.160.60">
    <property type="entry name" value="Classic Zinc Finger"/>
    <property type="match status" value="2"/>
</dbReference>
<dbReference type="Proteomes" id="UP000613580">
    <property type="component" value="Unassembled WGS sequence"/>
</dbReference>
<sequence length="607" mass="63287">MEYGFPELGAPSREALLGSGPGPSRSQPAINDWHYPFPANDPLPPQQHQPPAQNAFHSGVYDEPSSQGGNGNANKWSDDSTSAGAAAGTSGVRKRAKRRSVAQDVDEDDDEDDDGSDGASGDGGKSRKKHPCPQCNKKFNRPSSLRIHLNTHTGAMPYVCPHPNCGRAFNVNSNMRRHFRNHIGASGNEPVEYPASASTSEQQQNKTQFLDMTAPSRRGRKPNSAGGGGRKAGAKGKREQAAAALNRAASSSPLPPPTSSSDGDSSLRHTASVPRFFPIDQAHSPSPFAMPYPASLSEPAPPERPSSSNTDSNPVPPSRSASRSASSSRNTPDSAAHAQDLPGAGAASNGISLQGLGLGPVSAGMGTIKYPPVLFTQNSSGGGSGNGGDSWTTSNNANNNHNNNNLNSKPPLRCPDNESMACGNVWRSGWGMGVHEHAPGMPFESFSSSLGSGIGMSNVRGDRNSFSSSSSSQEESDVAAAYAPFAVRLPPISSFASTSAAVEQQQRLQQQQRWSQDAHEARGTGLHVPPPDDDLWRPTNGSLGFANTNANAGLGLGLGMALGDVGAGVGGWRRGAPAWTPQAGHGYLDVNVSSVRGDAGVASWCPR</sequence>